<reference evidence="1" key="1">
    <citation type="journal article" date="2022" name="Int. J. Mol. Sci.">
        <title>Draft Genome of Tanacetum Coccineum: Genomic Comparison of Closely Related Tanacetum-Family Plants.</title>
        <authorList>
            <person name="Yamashiro T."/>
            <person name="Shiraishi A."/>
            <person name="Nakayama K."/>
            <person name="Satake H."/>
        </authorList>
    </citation>
    <scope>NUCLEOTIDE SEQUENCE</scope>
</reference>
<evidence type="ECO:0000313" key="1">
    <source>
        <dbReference type="EMBL" id="GJS77505.1"/>
    </source>
</evidence>
<sequence length="283" mass="31512">MTDSHTGRRSRGFPQDPSNVVSSISYMQLFLYSTSPPSPPYYSSVTIEACLLSNVAAFLATLQPSYQPVTLVAACTLCGSLRSSLQPIWQPPQQPEPLWQPSQQLATYVAAFAAACNLCGSLYNSLHHMWHPPQQIESSIAAFTIACNLCGILHSSMQPFLQPMWQLSQPPTTSVAAFVVACNLRCSLEHLPQEKAPTESNLSNTSNDINIELSKEFLVELRKNIYHETYNEDMVDHIVKLKNGGLVRKSPLGKNLLKNSSVDSIPNHTMEKMKYWTRRKLGD</sequence>
<name>A0ABQ4YIT8_9ASTR</name>
<reference evidence="1" key="2">
    <citation type="submission" date="2022-01" db="EMBL/GenBank/DDBJ databases">
        <authorList>
            <person name="Yamashiro T."/>
            <person name="Shiraishi A."/>
            <person name="Satake H."/>
            <person name="Nakayama K."/>
        </authorList>
    </citation>
    <scope>NUCLEOTIDE SEQUENCE</scope>
</reference>
<comment type="caution">
    <text evidence="1">The sequence shown here is derived from an EMBL/GenBank/DDBJ whole genome shotgun (WGS) entry which is preliminary data.</text>
</comment>
<protein>
    <submittedName>
        <fullName evidence="1">Uncharacterized protein</fullName>
    </submittedName>
</protein>
<organism evidence="1 2">
    <name type="scientific">Tanacetum coccineum</name>
    <dbReference type="NCBI Taxonomy" id="301880"/>
    <lineage>
        <taxon>Eukaryota</taxon>
        <taxon>Viridiplantae</taxon>
        <taxon>Streptophyta</taxon>
        <taxon>Embryophyta</taxon>
        <taxon>Tracheophyta</taxon>
        <taxon>Spermatophyta</taxon>
        <taxon>Magnoliopsida</taxon>
        <taxon>eudicotyledons</taxon>
        <taxon>Gunneridae</taxon>
        <taxon>Pentapetalae</taxon>
        <taxon>asterids</taxon>
        <taxon>campanulids</taxon>
        <taxon>Asterales</taxon>
        <taxon>Asteraceae</taxon>
        <taxon>Asteroideae</taxon>
        <taxon>Anthemideae</taxon>
        <taxon>Anthemidinae</taxon>
        <taxon>Tanacetum</taxon>
    </lineage>
</organism>
<gene>
    <name evidence="1" type="ORF">Tco_0727386</name>
</gene>
<evidence type="ECO:0000313" key="2">
    <source>
        <dbReference type="Proteomes" id="UP001151760"/>
    </source>
</evidence>
<dbReference type="EMBL" id="BQNB010010452">
    <property type="protein sequence ID" value="GJS77505.1"/>
    <property type="molecule type" value="Genomic_DNA"/>
</dbReference>
<proteinExistence type="predicted"/>
<accession>A0ABQ4YIT8</accession>
<dbReference type="Proteomes" id="UP001151760">
    <property type="component" value="Unassembled WGS sequence"/>
</dbReference>
<keyword evidence="2" id="KW-1185">Reference proteome</keyword>